<comment type="caution">
    <text evidence="2">The sequence shown here is derived from an EMBL/GenBank/DDBJ whole genome shotgun (WGS) entry which is preliminary data.</text>
</comment>
<reference evidence="3" key="1">
    <citation type="journal article" date="2019" name="Int. J. Syst. Evol. Microbiol.">
        <title>The Global Catalogue of Microorganisms (GCM) 10K type strain sequencing project: providing services to taxonomists for standard genome sequencing and annotation.</title>
        <authorList>
            <consortium name="The Broad Institute Genomics Platform"/>
            <consortium name="The Broad Institute Genome Sequencing Center for Infectious Disease"/>
            <person name="Wu L."/>
            <person name="Ma J."/>
        </authorList>
    </citation>
    <scope>NUCLEOTIDE SEQUENCE [LARGE SCALE GENOMIC DNA]</scope>
    <source>
        <strain evidence="3">KCTC 3913</strain>
    </source>
</reference>
<organism evidence="2 3">
    <name type="scientific">Bacillus seohaeanensis</name>
    <dbReference type="NCBI Taxonomy" id="284580"/>
    <lineage>
        <taxon>Bacteria</taxon>
        <taxon>Bacillati</taxon>
        <taxon>Bacillota</taxon>
        <taxon>Bacilli</taxon>
        <taxon>Bacillales</taxon>
        <taxon>Bacillaceae</taxon>
        <taxon>Bacillus</taxon>
    </lineage>
</organism>
<proteinExistence type="predicted"/>
<feature type="region of interest" description="Disordered" evidence="1">
    <location>
        <begin position="68"/>
        <end position="107"/>
    </location>
</feature>
<sequence>MLKNVEKEAIVELYFLNNTLVLKVKKICKENSYLVGIDKQMNEIYINLATVLGFNILKEWPSLEEKEVINQSEEKDHNKLSNHPTKKINESTPPQQPFAKKSNPSIHVDKEKQLLKNALLKRLTISNTNGNSSISNSGSSHSKT</sequence>
<evidence type="ECO:0000256" key="1">
    <source>
        <dbReference type="SAM" id="MobiDB-lite"/>
    </source>
</evidence>
<evidence type="ECO:0000313" key="2">
    <source>
        <dbReference type="EMBL" id="MFD2682740.1"/>
    </source>
</evidence>
<keyword evidence="3" id="KW-1185">Reference proteome</keyword>
<evidence type="ECO:0000313" key="3">
    <source>
        <dbReference type="Proteomes" id="UP001597506"/>
    </source>
</evidence>
<feature type="compositionally biased region" description="Basic and acidic residues" evidence="1">
    <location>
        <begin position="68"/>
        <end position="79"/>
    </location>
</feature>
<dbReference type="EMBL" id="JBHUMF010000031">
    <property type="protein sequence ID" value="MFD2682740.1"/>
    <property type="molecule type" value="Genomic_DNA"/>
</dbReference>
<protein>
    <submittedName>
        <fullName evidence="2">Uncharacterized protein</fullName>
    </submittedName>
</protein>
<name>A0ABW5RWJ9_9BACI</name>
<gene>
    <name evidence="2" type="ORF">ACFSUL_18530</name>
</gene>
<dbReference type="Proteomes" id="UP001597506">
    <property type="component" value="Unassembled WGS sequence"/>
</dbReference>
<dbReference type="RefSeq" id="WP_377937371.1">
    <property type="nucleotide sequence ID" value="NZ_JBHUMF010000031.1"/>
</dbReference>
<accession>A0ABW5RWJ9</accession>